<dbReference type="GO" id="GO:0005524">
    <property type="term" value="F:ATP binding"/>
    <property type="evidence" value="ECO:0007669"/>
    <property type="project" value="InterPro"/>
</dbReference>
<feature type="domain" description="AAA+ ATPase" evidence="1">
    <location>
        <begin position="173"/>
        <end position="302"/>
    </location>
</feature>
<dbReference type="PANTHER" id="PTHR46411">
    <property type="entry name" value="FAMILY ATPASE, PUTATIVE-RELATED"/>
    <property type="match status" value="1"/>
</dbReference>
<dbReference type="Pfam" id="PF23232">
    <property type="entry name" value="AAA_lid_13"/>
    <property type="match status" value="1"/>
</dbReference>
<organism evidence="2 3">
    <name type="scientific">Eutypa lata (strain UCR-EL1)</name>
    <name type="common">Grapevine dieback disease fungus</name>
    <name type="synonym">Eutypa armeniacae</name>
    <dbReference type="NCBI Taxonomy" id="1287681"/>
    <lineage>
        <taxon>Eukaryota</taxon>
        <taxon>Fungi</taxon>
        <taxon>Dikarya</taxon>
        <taxon>Ascomycota</taxon>
        <taxon>Pezizomycotina</taxon>
        <taxon>Sordariomycetes</taxon>
        <taxon>Xylariomycetidae</taxon>
        <taxon>Xylariales</taxon>
        <taxon>Diatrypaceae</taxon>
        <taxon>Eutypa</taxon>
    </lineage>
</organism>
<name>M7SNV3_EUTLA</name>
<dbReference type="OrthoDB" id="10042665at2759"/>
<dbReference type="SMART" id="SM00382">
    <property type="entry name" value="AAA"/>
    <property type="match status" value="1"/>
</dbReference>
<dbReference type="CDD" id="cd19481">
    <property type="entry name" value="RecA-like_protease"/>
    <property type="match status" value="1"/>
</dbReference>
<dbReference type="AlphaFoldDB" id="M7SNV3"/>
<dbReference type="KEGG" id="ela:UCREL1_6908"/>
<dbReference type="Pfam" id="PF00004">
    <property type="entry name" value="AAA"/>
    <property type="match status" value="1"/>
</dbReference>
<dbReference type="InterPro" id="IPR010730">
    <property type="entry name" value="HET"/>
</dbReference>
<keyword evidence="3" id="KW-1185">Reference proteome</keyword>
<dbReference type="EMBL" id="KB706704">
    <property type="protein sequence ID" value="EMR66103.1"/>
    <property type="molecule type" value="Genomic_DNA"/>
</dbReference>
<evidence type="ECO:0000313" key="3">
    <source>
        <dbReference type="Proteomes" id="UP000012174"/>
    </source>
</evidence>
<dbReference type="InterPro" id="IPR003959">
    <property type="entry name" value="ATPase_AAA_core"/>
</dbReference>
<dbReference type="Gene3D" id="3.40.50.300">
    <property type="entry name" value="P-loop containing nucleotide triphosphate hydrolases"/>
    <property type="match status" value="1"/>
</dbReference>
<dbReference type="Pfam" id="PF06985">
    <property type="entry name" value="HET"/>
    <property type="match status" value="1"/>
</dbReference>
<dbReference type="HOGENOM" id="CLU_287849_0_0_1"/>
<reference evidence="3" key="1">
    <citation type="journal article" date="2013" name="Genome Announc.">
        <title>Draft genome sequence of the grapevine dieback fungus Eutypa lata UCR-EL1.</title>
        <authorList>
            <person name="Blanco-Ulate B."/>
            <person name="Rolshausen P.E."/>
            <person name="Cantu D."/>
        </authorList>
    </citation>
    <scope>NUCLEOTIDE SEQUENCE [LARGE SCALE GENOMIC DNA]</scope>
    <source>
        <strain evidence="3">UCR-EL1</strain>
    </source>
</reference>
<protein>
    <submittedName>
        <fullName evidence="2">Putative aaa family protein</fullName>
    </submittedName>
</protein>
<dbReference type="SUPFAM" id="SSF52540">
    <property type="entry name" value="P-loop containing nucleoside triphosphate hydrolases"/>
    <property type="match status" value="1"/>
</dbReference>
<proteinExistence type="predicted"/>
<gene>
    <name evidence="2" type="ORF">UCREL1_6908</name>
</gene>
<evidence type="ECO:0000313" key="2">
    <source>
        <dbReference type="EMBL" id="EMR66103.1"/>
    </source>
</evidence>
<dbReference type="GO" id="GO:0016887">
    <property type="term" value="F:ATP hydrolysis activity"/>
    <property type="evidence" value="ECO:0007669"/>
    <property type="project" value="InterPro"/>
</dbReference>
<sequence length="1069" mass="121859">MHPWWKPSFLDCMKNPFDPSTEYDEFAIIQWSDKNRSNSVNRVVEVVIDDDDIDRLEWNNIVDTDVFVIDSAERATETDGAKQKFNPEDFALLPSRLFVYSLRHRKFVNADIRNLKRPPVMPDPFRDLKISNDHKRLIGAIVQDHLDKKGIHRELQTKGIESLDQDFIPGKGKGLVILLHGAPGVGKTATAEAVAYAHHKPLFPITCGDLGIEPTAVESTLSEIFRLANLWDCVLLLDEAEIFLSHREKKDDNLQRNALVSIFLRTLEYYPGILFLTTNRVGVLDEALNSRVHVSIYFHHLSSSQTQALFDMNLNRSELIAKQRATQTNEPKLQIKADEIRAFAAENHEARQKKSSPWWNGRQIRNAFQIATSLAYADMKDGRDPSGAYLGREHFEQILKAIEDYERYRQELFNKTDSELAENREERFSRVADDNSDANRLQLRCIMDRPDHRQSNPPFVARKTTVLSEWVDKKRGRKSSDYVINAMMHMKRNLGISGEQDHVEGDKEAEEGTFFSGVVITTITIIVLSIIITAKDTTLNIAIITTINPTVVPTIPITTTSKTQGNIAYTIHHFSDARHVRYSALSYHWGDPSPTHAIYLGESPSQMHLQPLHGSLWNFLYSVWQNKMTSTYIWVDALCLDQSDAKEVSQQVSRMGDIYAEAEEVIIWLGDLEAERESRPAMTPPEDMEGRLTVREEMIYWMEKVPDLFLPYWERSWIIQEFARARRICVALNGEYLTLDDYLNHYIRSDYVLHPPAQKGRRHMLHKLREVRDANTKLPLWQLILQFQRARATKPADRVYGLLGLAAPNPNGTSPAKLLEVDCEKEPSEVFWDAAFESRAPWNQQDRVVGALQHMLDQDPRSATDTLGAYAVAARTSARHARCARITLQVCRAFSFMMERFGAEMCLSTSSEDFKAVRPRSAYLSAALVGWAISLHKVDEAMHSSEWRGIRGSAGESSSDNDPSPWFCPVHKPQNDTVAQDWQQLVFRATFAPGRYFNLLRTWKLACHDHDSSPSQCGGGQLAFEAPEAGLRVILLVGKGDESWGHLKQHFLIVQIKKTHIASEKSPFT</sequence>
<dbReference type="eggNOG" id="KOG0742">
    <property type="taxonomic scope" value="Eukaryota"/>
</dbReference>
<dbReference type="Proteomes" id="UP000012174">
    <property type="component" value="Unassembled WGS sequence"/>
</dbReference>
<dbReference type="InterPro" id="IPR027417">
    <property type="entry name" value="P-loop_NTPase"/>
</dbReference>
<dbReference type="InterPro" id="IPR056599">
    <property type="entry name" value="AAA_lid_fung"/>
</dbReference>
<accession>M7SNV3</accession>
<evidence type="ECO:0000259" key="1">
    <source>
        <dbReference type="SMART" id="SM00382"/>
    </source>
</evidence>
<dbReference type="InterPro" id="IPR003593">
    <property type="entry name" value="AAA+_ATPase"/>
</dbReference>
<dbReference type="PANTHER" id="PTHR46411:SF3">
    <property type="entry name" value="AAA+ ATPASE DOMAIN-CONTAINING PROTEIN"/>
    <property type="match status" value="1"/>
</dbReference>